<dbReference type="PANTHER" id="PTHR11712">
    <property type="entry name" value="POLYKETIDE SYNTHASE-RELATED"/>
    <property type="match status" value="1"/>
</dbReference>
<dbReference type="SUPFAM" id="SSF53901">
    <property type="entry name" value="Thiolase-like"/>
    <property type="match status" value="1"/>
</dbReference>
<dbReference type="InterPro" id="IPR000756">
    <property type="entry name" value="Diacylglycerol_kin_accessory"/>
</dbReference>
<dbReference type="Gene3D" id="3.40.47.10">
    <property type="match status" value="1"/>
</dbReference>
<name>A0ABD3BTK1_9LAMI</name>
<dbReference type="InterPro" id="IPR016064">
    <property type="entry name" value="NAD/diacylglycerol_kinase_sf"/>
</dbReference>
<dbReference type="GO" id="GO:0006633">
    <property type="term" value="P:fatty acid biosynthetic process"/>
    <property type="evidence" value="ECO:0007669"/>
    <property type="project" value="UniProtKB-ARBA"/>
</dbReference>
<proteinExistence type="predicted"/>
<dbReference type="GO" id="GO:0004315">
    <property type="term" value="F:3-oxoacyl-[acyl-carrier-protein] synthase activity"/>
    <property type="evidence" value="ECO:0007669"/>
    <property type="project" value="UniProtKB-EC"/>
</dbReference>
<dbReference type="AlphaFoldDB" id="A0ABD3BTK1"/>
<dbReference type="EMBL" id="JAVIJP010000066">
    <property type="protein sequence ID" value="KAL3620783.1"/>
    <property type="molecule type" value="Genomic_DNA"/>
</dbReference>
<evidence type="ECO:0000313" key="6">
    <source>
        <dbReference type="Proteomes" id="UP001632038"/>
    </source>
</evidence>
<keyword evidence="2" id="KW-0808">Transferase</keyword>
<comment type="caution">
    <text evidence="5">The sequence shown here is derived from an EMBL/GenBank/DDBJ whole genome shotgun (WGS) entry which is preliminary data.</text>
</comment>
<dbReference type="PANTHER" id="PTHR11712:SF336">
    <property type="entry name" value="3-OXOACYL-[ACYL-CARRIER-PROTEIN] SYNTHASE, MITOCHONDRIAL"/>
    <property type="match status" value="1"/>
</dbReference>
<dbReference type="InterPro" id="IPR016039">
    <property type="entry name" value="Thiolase-like"/>
</dbReference>
<sequence>MGLVLAFGNDVDAYYERLLSGESAITLIDRFDASKFPTRFGGQIRGFTAEGYIDGKNDQRLDDYLRYCIVAGKRALECADLGGDKLNKSDAQIQSTPEKRWATPMFGTRIPKHMVPDLGPDRKLAVIAVFCYRCALSFRIPLRSSCFEAAGQFPFEASPKQLSSTLHELRGLNLTGTLPVEFVNLTYLREIWHVLISKPAGEELDIPYSLRTIEETPLDQDLETERVFYNYFSIGMDAQVAYGFHNLRNEKPYLAQTRLIYSGYSCKQGWFFTPCSSDPGLRSLKNILRIYAKKVNSSKWEQVPVPSRVYVN</sequence>
<dbReference type="InterPro" id="IPR014030">
    <property type="entry name" value="Ketoacyl_synth_N"/>
</dbReference>
<evidence type="ECO:0000256" key="1">
    <source>
        <dbReference type="ARBA" id="ARBA00013191"/>
    </source>
</evidence>
<keyword evidence="6" id="KW-1185">Reference proteome</keyword>
<dbReference type="Pfam" id="PF00609">
    <property type="entry name" value="DAGK_acc"/>
    <property type="match status" value="1"/>
</dbReference>
<protein>
    <recommendedName>
        <fullName evidence="1">beta-ketoacyl-[acyl-carrier-protein] synthase I</fullName>
        <ecNumber evidence="1">2.3.1.41</ecNumber>
    </recommendedName>
</protein>
<dbReference type="EC" id="2.3.1.41" evidence="1"/>
<dbReference type="Proteomes" id="UP001632038">
    <property type="component" value="Unassembled WGS sequence"/>
</dbReference>
<dbReference type="InterPro" id="IPR000794">
    <property type="entry name" value="Beta-ketoacyl_synthase"/>
</dbReference>
<feature type="domain" description="Diacylglycerol kinase accessory" evidence="4">
    <location>
        <begin position="227"/>
        <end position="285"/>
    </location>
</feature>
<reference evidence="6" key="1">
    <citation type="journal article" date="2024" name="IScience">
        <title>Strigolactones Initiate the Formation of Haustorium-like Structures in Castilleja.</title>
        <authorList>
            <person name="Buerger M."/>
            <person name="Peterson D."/>
            <person name="Chory J."/>
        </authorList>
    </citation>
    <scope>NUCLEOTIDE SEQUENCE [LARGE SCALE GENOMIC DNA]</scope>
</reference>
<accession>A0ABD3BTK1</accession>
<organism evidence="5 6">
    <name type="scientific">Castilleja foliolosa</name>
    <dbReference type="NCBI Taxonomy" id="1961234"/>
    <lineage>
        <taxon>Eukaryota</taxon>
        <taxon>Viridiplantae</taxon>
        <taxon>Streptophyta</taxon>
        <taxon>Embryophyta</taxon>
        <taxon>Tracheophyta</taxon>
        <taxon>Spermatophyta</taxon>
        <taxon>Magnoliopsida</taxon>
        <taxon>eudicotyledons</taxon>
        <taxon>Gunneridae</taxon>
        <taxon>Pentapetalae</taxon>
        <taxon>asterids</taxon>
        <taxon>lamiids</taxon>
        <taxon>Lamiales</taxon>
        <taxon>Orobanchaceae</taxon>
        <taxon>Pedicularideae</taxon>
        <taxon>Castillejinae</taxon>
        <taxon>Castilleja</taxon>
    </lineage>
</organism>
<evidence type="ECO:0000259" key="3">
    <source>
        <dbReference type="Pfam" id="PF00109"/>
    </source>
</evidence>
<evidence type="ECO:0000313" key="5">
    <source>
        <dbReference type="EMBL" id="KAL3620783.1"/>
    </source>
</evidence>
<dbReference type="Pfam" id="PF00109">
    <property type="entry name" value="ketoacyl-synt"/>
    <property type="match status" value="1"/>
</dbReference>
<evidence type="ECO:0000259" key="4">
    <source>
        <dbReference type="Pfam" id="PF00609"/>
    </source>
</evidence>
<dbReference type="SUPFAM" id="SSF111331">
    <property type="entry name" value="NAD kinase/diacylglycerol kinase-like"/>
    <property type="match status" value="1"/>
</dbReference>
<gene>
    <name evidence="5" type="ORF">CASFOL_035695</name>
</gene>
<feature type="domain" description="Beta-ketoacyl synthase-like N-terminal" evidence="3">
    <location>
        <begin position="1"/>
        <end position="90"/>
    </location>
</feature>
<evidence type="ECO:0000256" key="2">
    <source>
        <dbReference type="ARBA" id="ARBA00022679"/>
    </source>
</evidence>